<dbReference type="InterPro" id="IPR046348">
    <property type="entry name" value="SIS_dom_sf"/>
</dbReference>
<dbReference type="InterPro" id="IPR035472">
    <property type="entry name" value="RpiR-like_SIS"/>
</dbReference>
<protein>
    <submittedName>
        <fullName evidence="2">RpiR family transcriptional regulator</fullName>
    </submittedName>
</protein>
<dbReference type="InterPro" id="IPR009057">
    <property type="entry name" value="Homeodomain-like_sf"/>
</dbReference>
<name>A0ABM8IL94_9FIRM</name>
<gene>
    <name evidence="2" type="primary">glvR</name>
    <name evidence="2" type="ORF">T23_21550</name>
</gene>
<proteinExistence type="predicted"/>
<dbReference type="InterPro" id="IPR047640">
    <property type="entry name" value="RpiR-like"/>
</dbReference>
<dbReference type="CDD" id="cd05013">
    <property type="entry name" value="SIS_RpiR"/>
    <property type="match status" value="1"/>
</dbReference>
<dbReference type="PANTHER" id="PTHR30514">
    <property type="entry name" value="GLUCOKINASE"/>
    <property type="match status" value="1"/>
</dbReference>
<dbReference type="EMBL" id="AP028127">
    <property type="protein sequence ID" value="BEH92053.1"/>
    <property type="molecule type" value="Genomic_DNA"/>
</dbReference>
<dbReference type="Proteomes" id="UP001432099">
    <property type="component" value="Chromosome"/>
</dbReference>
<evidence type="ECO:0000313" key="2">
    <source>
        <dbReference type="EMBL" id="BEH92053.1"/>
    </source>
</evidence>
<dbReference type="Gene3D" id="3.40.50.10490">
    <property type="entry name" value="Glucose-6-phosphate isomerase like protein, domain 1"/>
    <property type="match status" value="1"/>
</dbReference>
<organism evidence="2 3">
    <name type="scientific">Turicibacter faecis</name>
    <dbReference type="NCBI Taxonomy" id="2963365"/>
    <lineage>
        <taxon>Bacteria</taxon>
        <taxon>Bacillati</taxon>
        <taxon>Bacillota</taxon>
        <taxon>Erysipelotrichia</taxon>
        <taxon>Erysipelotrichales</taxon>
        <taxon>Turicibacteraceae</taxon>
        <taxon>Turicibacter</taxon>
    </lineage>
</organism>
<reference evidence="2" key="1">
    <citation type="journal article" date="2024" name="Int. J. Syst. Evol. Microbiol.">
        <title>Turicibacter faecis sp. nov., isolated from faeces of heart failure mouse model.</title>
        <authorList>
            <person name="Imamura Y."/>
            <person name="Motooka D."/>
            <person name="Nakajima Y."/>
            <person name="Ito S."/>
            <person name="Kitakaze M."/>
            <person name="Iida T."/>
            <person name="Nakamura S."/>
        </authorList>
    </citation>
    <scope>NUCLEOTIDE SEQUENCE</scope>
    <source>
        <strain evidence="2">TC023</strain>
    </source>
</reference>
<dbReference type="Gene3D" id="1.10.10.10">
    <property type="entry name" value="Winged helix-like DNA-binding domain superfamily/Winged helix DNA-binding domain"/>
    <property type="match status" value="1"/>
</dbReference>
<sequence length="286" mass="33130">MTFENMVKCCDRLTPTEYKLAQFIIKNKRLIQKLSIQELANQTFISKSGIHRFCKKLGFDGYNGLKLKLIQDLSLGTKDKSIDANFPFLETDNHAMVAKRLLDLYEATVRDTFHSIDVDMLERCVNLLHVADVIDIYTYAHNLNIAENFQDKMRTIGRVVNCPKSFYEQRYTAAASNSKHVAMLLSYSGRAVFLPDIIEMLSRNKVEMILVGRIGNTTSNGAIKNRLYLSDREDFKNRISHFSSHIAMQYMLDVLFSSIFKKDYRKNINYIDEILSIVDDRHLEEE</sequence>
<dbReference type="Pfam" id="PF01418">
    <property type="entry name" value="HTH_6"/>
    <property type="match status" value="1"/>
</dbReference>
<dbReference type="SUPFAM" id="SSF53697">
    <property type="entry name" value="SIS domain"/>
    <property type="match status" value="1"/>
</dbReference>
<dbReference type="PROSITE" id="PS51071">
    <property type="entry name" value="HTH_RPIR"/>
    <property type="match status" value="1"/>
</dbReference>
<dbReference type="SUPFAM" id="SSF46689">
    <property type="entry name" value="Homeodomain-like"/>
    <property type="match status" value="1"/>
</dbReference>
<feature type="domain" description="HTH rpiR-type" evidence="1">
    <location>
        <begin position="1"/>
        <end position="76"/>
    </location>
</feature>
<evidence type="ECO:0000259" key="1">
    <source>
        <dbReference type="PROSITE" id="PS51071"/>
    </source>
</evidence>
<dbReference type="InterPro" id="IPR036388">
    <property type="entry name" value="WH-like_DNA-bd_sf"/>
</dbReference>
<dbReference type="PANTHER" id="PTHR30514:SF10">
    <property type="entry name" value="MURR_RPIR FAMILY TRANSCRIPTIONAL REGULATOR"/>
    <property type="match status" value="1"/>
</dbReference>
<evidence type="ECO:0000313" key="3">
    <source>
        <dbReference type="Proteomes" id="UP001432099"/>
    </source>
</evidence>
<accession>A0ABM8IL94</accession>
<dbReference type="InterPro" id="IPR000281">
    <property type="entry name" value="HTH_RpiR"/>
</dbReference>
<dbReference type="RefSeq" id="WP_320100822.1">
    <property type="nucleotide sequence ID" value="NZ_AP028127.1"/>
</dbReference>
<keyword evidence="3" id="KW-1185">Reference proteome</keyword>